<keyword evidence="2" id="KW-1185">Reference proteome</keyword>
<organism evidence="1 2">
    <name type="scientific">Smallanthus sonchifolius</name>
    <dbReference type="NCBI Taxonomy" id="185202"/>
    <lineage>
        <taxon>Eukaryota</taxon>
        <taxon>Viridiplantae</taxon>
        <taxon>Streptophyta</taxon>
        <taxon>Embryophyta</taxon>
        <taxon>Tracheophyta</taxon>
        <taxon>Spermatophyta</taxon>
        <taxon>Magnoliopsida</taxon>
        <taxon>eudicotyledons</taxon>
        <taxon>Gunneridae</taxon>
        <taxon>Pentapetalae</taxon>
        <taxon>asterids</taxon>
        <taxon>campanulids</taxon>
        <taxon>Asterales</taxon>
        <taxon>Asteraceae</taxon>
        <taxon>Asteroideae</taxon>
        <taxon>Heliantheae alliance</taxon>
        <taxon>Millerieae</taxon>
        <taxon>Smallanthus</taxon>
    </lineage>
</organism>
<comment type="caution">
    <text evidence="1">The sequence shown here is derived from an EMBL/GenBank/DDBJ whole genome shotgun (WGS) entry which is preliminary data.</text>
</comment>
<dbReference type="Proteomes" id="UP001056120">
    <property type="component" value="Linkage Group LG26"/>
</dbReference>
<protein>
    <submittedName>
        <fullName evidence="1">Uncharacterized protein</fullName>
    </submittedName>
</protein>
<dbReference type="EMBL" id="CM042043">
    <property type="protein sequence ID" value="KAI3693729.1"/>
    <property type="molecule type" value="Genomic_DNA"/>
</dbReference>
<evidence type="ECO:0000313" key="2">
    <source>
        <dbReference type="Proteomes" id="UP001056120"/>
    </source>
</evidence>
<proteinExistence type="predicted"/>
<reference evidence="1 2" key="2">
    <citation type="journal article" date="2022" name="Mol. Ecol. Resour.">
        <title>The genomes of chicory, endive, great burdock and yacon provide insights into Asteraceae paleo-polyploidization history and plant inulin production.</title>
        <authorList>
            <person name="Fan W."/>
            <person name="Wang S."/>
            <person name="Wang H."/>
            <person name="Wang A."/>
            <person name="Jiang F."/>
            <person name="Liu H."/>
            <person name="Zhao H."/>
            <person name="Xu D."/>
            <person name="Zhang Y."/>
        </authorList>
    </citation>
    <scope>NUCLEOTIDE SEQUENCE [LARGE SCALE GENOMIC DNA]</scope>
    <source>
        <strain evidence="2">cv. Yunnan</strain>
        <tissue evidence="1">Leaves</tissue>
    </source>
</reference>
<name>A0ACB8Z8X6_9ASTR</name>
<accession>A0ACB8Z8X6</accession>
<reference evidence="2" key="1">
    <citation type="journal article" date="2022" name="Mol. Ecol. Resour.">
        <title>The genomes of chicory, endive, great burdock and yacon provide insights into Asteraceae palaeo-polyploidization history and plant inulin production.</title>
        <authorList>
            <person name="Fan W."/>
            <person name="Wang S."/>
            <person name="Wang H."/>
            <person name="Wang A."/>
            <person name="Jiang F."/>
            <person name="Liu H."/>
            <person name="Zhao H."/>
            <person name="Xu D."/>
            <person name="Zhang Y."/>
        </authorList>
    </citation>
    <scope>NUCLEOTIDE SEQUENCE [LARGE SCALE GENOMIC DNA]</scope>
    <source>
        <strain evidence="2">cv. Yunnan</strain>
    </source>
</reference>
<evidence type="ECO:0000313" key="1">
    <source>
        <dbReference type="EMBL" id="KAI3693729.1"/>
    </source>
</evidence>
<gene>
    <name evidence="1" type="ORF">L1987_76681</name>
</gene>
<sequence>MKVTSFTYVVIFEDFKASMVFNLPFFVYGYNFSLLGTLGIVRFHLAIVVTPLIIDFKDLALAYYPNGYPSTAYYYGGYEGTTKFWDDVVDLAHVRTVDLELCLHFISYELGGQNGYPDMRFGYNGVYSRTQNN</sequence>